<dbReference type="Pfam" id="PF13424">
    <property type="entry name" value="TPR_12"/>
    <property type="match status" value="1"/>
</dbReference>
<evidence type="ECO:0000256" key="1">
    <source>
        <dbReference type="SAM" id="MobiDB-lite"/>
    </source>
</evidence>
<feature type="compositionally biased region" description="Basic and acidic residues" evidence="1">
    <location>
        <begin position="147"/>
        <end position="156"/>
    </location>
</feature>
<accession>A0A9P8CEE9</accession>
<protein>
    <recommendedName>
        <fullName evidence="4">Kinesin light chain</fullName>
    </recommendedName>
</protein>
<evidence type="ECO:0008006" key="4">
    <source>
        <dbReference type="Google" id="ProtNLM"/>
    </source>
</evidence>
<dbReference type="AlphaFoldDB" id="A0A9P8CEE9"/>
<comment type="caution">
    <text evidence="2">The sequence shown here is derived from an EMBL/GenBank/DDBJ whole genome shotgun (WGS) entry which is preliminary data.</text>
</comment>
<dbReference type="InterPro" id="IPR053137">
    <property type="entry name" value="NLR-like"/>
</dbReference>
<dbReference type="Gene3D" id="1.25.40.10">
    <property type="entry name" value="Tetratricopeptide repeat domain"/>
    <property type="match status" value="1"/>
</dbReference>
<evidence type="ECO:0000313" key="2">
    <source>
        <dbReference type="EMBL" id="KAG9244048.1"/>
    </source>
</evidence>
<dbReference type="PANTHER" id="PTHR46082">
    <property type="entry name" value="ATP/GTP-BINDING PROTEIN-RELATED"/>
    <property type="match status" value="1"/>
</dbReference>
<dbReference type="PANTHER" id="PTHR46082:SF6">
    <property type="entry name" value="AAA+ ATPASE DOMAIN-CONTAINING PROTEIN-RELATED"/>
    <property type="match status" value="1"/>
</dbReference>
<dbReference type="Proteomes" id="UP000887226">
    <property type="component" value="Unassembled WGS sequence"/>
</dbReference>
<feature type="compositionally biased region" description="Basic and acidic residues" evidence="1">
    <location>
        <begin position="126"/>
        <end position="138"/>
    </location>
</feature>
<dbReference type="Pfam" id="PF13374">
    <property type="entry name" value="TPR_10"/>
    <property type="match status" value="1"/>
</dbReference>
<name>A0A9P8CEE9_9HELO</name>
<dbReference type="EMBL" id="MU253933">
    <property type="protein sequence ID" value="KAG9244048.1"/>
    <property type="molecule type" value="Genomic_DNA"/>
</dbReference>
<gene>
    <name evidence="2" type="ORF">BJ878DRAFT_567920</name>
</gene>
<sequence length="384" mass="43636">MDMANSLALFDKKLEWHDDSENINELAAILEHMPLAIVQAAAYISQRVPRYSVSQYLQDFQRSASKRTSLLNSDGGQLRRDGEAKNSIIITWQISFEHIREIRPTAADLLSLMSFFDPQGIPEVLLRSRDRESQHDGKDNDDDDDGRSDINARHSDSDEDGSQSSGNDGFEADTFEMHGLVQLATQQWLKAGKQQERWNQQFVKNLNAEFPSGEFENWESCQGLFPHAQSAAAQRPKKKESLEDWASVLYKAAWYALRMGNGVEAERMSVQVMKVRKKIFGEEHSDTLHAMGIVGMSYRLNGQWDDAEKLELQVMETSKTKLGVDHPDTLTSMANLAFTWKENGKEIEAVRLMEDCVRVRKRVLGVNHPHYISSCIALDAWKAE</sequence>
<organism evidence="2 3">
    <name type="scientific">Calycina marina</name>
    <dbReference type="NCBI Taxonomy" id="1763456"/>
    <lineage>
        <taxon>Eukaryota</taxon>
        <taxon>Fungi</taxon>
        <taxon>Dikarya</taxon>
        <taxon>Ascomycota</taxon>
        <taxon>Pezizomycotina</taxon>
        <taxon>Leotiomycetes</taxon>
        <taxon>Helotiales</taxon>
        <taxon>Pezizellaceae</taxon>
        <taxon>Calycina</taxon>
    </lineage>
</organism>
<dbReference type="OrthoDB" id="1658288at2759"/>
<dbReference type="InterPro" id="IPR011990">
    <property type="entry name" value="TPR-like_helical_dom_sf"/>
</dbReference>
<feature type="region of interest" description="Disordered" evidence="1">
    <location>
        <begin position="126"/>
        <end position="171"/>
    </location>
</feature>
<reference evidence="2" key="1">
    <citation type="journal article" date="2021" name="IMA Fungus">
        <title>Genomic characterization of three marine fungi, including Emericellopsis atlantica sp. nov. with signatures of a generalist lifestyle and marine biomass degradation.</title>
        <authorList>
            <person name="Hagestad O.C."/>
            <person name="Hou L."/>
            <person name="Andersen J.H."/>
            <person name="Hansen E.H."/>
            <person name="Altermark B."/>
            <person name="Li C."/>
            <person name="Kuhnert E."/>
            <person name="Cox R.J."/>
            <person name="Crous P.W."/>
            <person name="Spatafora J.W."/>
            <person name="Lail K."/>
            <person name="Amirebrahimi M."/>
            <person name="Lipzen A."/>
            <person name="Pangilinan J."/>
            <person name="Andreopoulos W."/>
            <person name="Hayes R.D."/>
            <person name="Ng V."/>
            <person name="Grigoriev I.V."/>
            <person name="Jackson S.A."/>
            <person name="Sutton T.D.S."/>
            <person name="Dobson A.D.W."/>
            <person name="Rama T."/>
        </authorList>
    </citation>
    <scope>NUCLEOTIDE SEQUENCE</scope>
    <source>
        <strain evidence="2">TRa3180A</strain>
    </source>
</reference>
<proteinExistence type="predicted"/>
<keyword evidence="3" id="KW-1185">Reference proteome</keyword>
<dbReference type="SUPFAM" id="SSF48452">
    <property type="entry name" value="TPR-like"/>
    <property type="match status" value="1"/>
</dbReference>
<evidence type="ECO:0000313" key="3">
    <source>
        <dbReference type="Proteomes" id="UP000887226"/>
    </source>
</evidence>